<dbReference type="Proteomes" id="UP000288603">
    <property type="component" value="Unassembled WGS sequence"/>
</dbReference>
<sequence length="198" mass="21693">MRILVDCRWTTDDPDDPLSNATRGIMAALVRRRPVTMIISDHRQLTLLPDAPWQLLRSPDDPRELLTALGLNTVKPDVVFSPAPMWGSVGRRYALVTGLGVDARRSLARRRASGPAVGPLTWLRMIPLLRRLLLARADAIVTTSSSAQRTAIGASRTRQPVVALAPRDIGTADPTAWAEPAERLLEVFAALAGPSRRR</sequence>
<protein>
    <recommendedName>
        <fullName evidence="3">Glycosyltransferase family 1 protein</fullName>
    </recommendedName>
</protein>
<evidence type="ECO:0000313" key="1">
    <source>
        <dbReference type="EMBL" id="RWZ61328.1"/>
    </source>
</evidence>
<keyword evidence="2" id="KW-1185">Reference proteome</keyword>
<gene>
    <name evidence="1" type="ORF">ELQ92_10005</name>
</gene>
<organism evidence="1 2">
    <name type="scientific">Labedella populi</name>
    <dbReference type="NCBI Taxonomy" id="2498850"/>
    <lineage>
        <taxon>Bacteria</taxon>
        <taxon>Bacillati</taxon>
        <taxon>Actinomycetota</taxon>
        <taxon>Actinomycetes</taxon>
        <taxon>Micrococcales</taxon>
        <taxon>Microbacteriaceae</taxon>
        <taxon>Labedella</taxon>
    </lineage>
</organism>
<proteinExistence type="predicted"/>
<reference evidence="1 2" key="1">
    <citation type="submission" date="2018-12" db="EMBL/GenBank/DDBJ databases">
        <authorList>
            <person name="Li F."/>
        </authorList>
    </citation>
    <scope>NUCLEOTIDE SEQUENCE [LARGE SCALE GENOMIC DNA]</scope>
    <source>
        <strain evidence="1 2">8H24J-4-2</strain>
    </source>
</reference>
<dbReference type="AlphaFoldDB" id="A0A444QB74"/>
<name>A0A444QB74_9MICO</name>
<dbReference type="EMBL" id="RZNC01000003">
    <property type="protein sequence ID" value="RWZ61328.1"/>
    <property type="molecule type" value="Genomic_DNA"/>
</dbReference>
<evidence type="ECO:0008006" key="3">
    <source>
        <dbReference type="Google" id="ProtNLM"/>
    </source>
</evidence>
<accession>A0A444QB74</accession>
<dbReference type="RefSeq" id="WP_128498822.1">
    <property type="nucleotide sequence ID" value="NZ_RZNC01000003.1"/>
</dbReference>
<dbReference type="OrthoDB" id="9801609at2"/>
<comment type="caution">
    <text evidence="1">The sequence shown here is derived from an EMBL/GenBank/DDBJ whole genome shotgun (WGS) entry which is preliminary data.</text>
</comment>
<evidence type="ECO:0000313" key="2">
    <source>
        <dbReference type="Proteomes" id="UP000288603"/>
    </source>
</evidence>